<dbReference type="PANTHER" id="PTHR32322:SF18">
    <property type="entry name" value="S-ADENOSYLMETHIONINE_S-ADENOSYLHOMOCYSTEINE TRANSPORTER"/>
    <property type="match status" value="1"/>
</dbReference>
<feature type="domain" description="EamA" evidence="7">
    <location>
        <begin position="8"/>
        <end position="138"/>
    </location>
</feature>
<comment type="subcellular location">
    <subcellularLocation>
        <location evidence="1">Cell membrane</location>
        <topology evidence="1">Multi-pass membrane protein</topology>
    </subcellularLocation>
</comment>
<reference evidence="8 9" key="1">
    <citation type="journal article" date="2016" name="Nat. Commun.">
        <title>Thousands of microbial genomes shed light on interconnected biogeochemical processes in an aquifer system.</title>
        <authorList>
            <person name="Anantharaman K."/>
            <person name="Brown C.T."/>
            <person name="Hug L.A."/>
            <person name="Sharon I."/>
            <person name="Castelle C.J."/>
            <person name="Probst A.J."/>
            <person name="Thomas B.C."/>
            <person name="Singh A."/>
            <person name="Wilkins M.J."/>
            <person name="Karaoz U."/>
            <person name="Brodie E.L."/>
            <person name="Williams K.H."/>
            <person name="Hubbard S.S."/>
            <person name="Banfield J.F."/>
        </authorList>
    </citation>
    <scope>NUCLEOTIDE SEQUENCE [LARGE SCALE GENOMIC DNA]</scope>
</reference>
<keyword evidence="4 6" id="KW-1133">Transmembrane helix</keyword>
<evidence type="ECO:0000256" key="6">
    <source>
        <dbReference type="SAM" id="Phobius"/>
    </source>
</evidence>
<keyword evidence="3 6" id="KW-0812">Transmembrane</keyword>
<dbReference type="Proteomes" id="UP000177383">
    <property type="component" value="Unassembled WGS sequence"/>
</dbReference>
<dbReference type="EMBL" id="MFJE01000013">
    <property type="protein sequence ID" value="OGG14643.1"/>
    <property type="molecule type" value="Genomic_DNA"/>
</dbReference>
<feature type="transmembrane region" description="Helical" evidence="6">
    <location>
        <begin position="149"/>
        <end position="170"/>
    </location>
</feature>
<dbReference type="InterPro" id="IPR037185">
    <property type="entry name" value="EmrE-like"/>
</dbReference>
<feature type="transmembrane region" description="Helical" evidence="6">
    <location>
        <begin position="94"/>
        <end position="115"/>
    </location>
</feature>
<keyword evidence="2" id="KW-1003">Cell membrane</keyword>
<evidence type="ECO:0000259" key="7">
    <source>
        <dbReference type="Pfam" id="PF00892"/>
    </source>
</evidence>
<feature type="transmembrane region" description="Helical" evidence="6">
    <location>
        <begin position="122"/>
        <end position="143"/>
    </location>
</feature>
<dbReference type="PANTHER" id="PTHR32322">
    <property type="entry name" value="INNER MEMBRANE TRANSPORTER"/>
    <property type="match status" value="1"/>
</dbReference>
<dbReference type="GO" id="GO:0005886">
    <property type="term" value="C:plasma membrane"/>
    <property type="evidence" value="ECO:0007669"/>
    <property type="project" value="UniProtKB-SubCell"/>
</dbReference>
<dbReference type="AlphaFoldDB" id="A0A1F5ZQH9"/>
<feature type="domain" description="EamA" evidence="7">
    <location>
        <begin position="152"/>
        <end position="287"/>
    </location>
</feature>
<accession>A0A1F5ZQH9</accession>
<dbReference type="STRING" id="1798375.A2773_02550"/>
<evidence type="ECO:0000313" key="8">
    <source>
        <dbReference type="EMBL" id="OGG14643.1"/>
    </source>
</evidence>
<feature type="transmembrane region" description="Helical" evidence="6">
    <location>
        <begin position="69"/>
        <end position="88"/>
    </location>
</feature>
<feature type="transmembrane region" description="Helical" evidence="6">
    <location>
        <begin position="216"/>
        <end position="235"/>
    </location>
</feature>
<dbReference type="InterPro" id="IPR050638">
    <property type="entry name" value="AA-Vitamin_Transporters"/>
</dbReference>
<keyword evidence="5 6" id="KW-0472">Membrane</keyword>
<evidence type="ECO:0000256" key="5">
    <source>
        <dbReference type="ARBA" id="ARBA00023136"/>
    </source>
</evidence>
<evidence type="ECO:0000256" key="4">
    <source>
        <dbReference type="ARBA" id="ARBA00022989"/>
    </source>
</evidence>
<feature type="transmembrane region" description="Helical" evidence="6">
    <location>
        <begin position="37"/>
        <end position="57"/>
    </location>
</feature>
<evidence type="ECO:0000256" key="2">
    <source>
        <dbReference type="ARBA" id="ARBA00022475"/>
    </source>
</evidence>
<evidence type="ECO:0000256" key="3">
    <source>
        <dbReference type="ARBA" id="ARBA00022692"/>
    </source>
</evidence>
<dbReference type="InterPro" id="IPR000620">
    <property type="entry name" value="EamA_dom"/>
</dbReference>
<proteinExistence type="predicted"/>
<evidence type="ECO:0000313" key="9">
    <source>
        <dbReference type="Proteomes" id="UP000177383"/>
    </source>
</evidence>
<organism evidence="8 9">
    <name type="scientific">Candidatus Gottesmanbacteria bacterium RIFCSPHIGHO2_01_FULL_39_10</name>
    <dbReference type="NCBI Taxonomy" id="1798375"/>
    <lineage>
        <taxon>Bacteria</taxon>
        <taxon>Candidatus Gottesmaniibacteriota</taxon>
    </lineage>
</organism>
<dbReference type="Pfam" id="PF00892">
    <property type="entry name" value="EamA"/>
    <property type="match status" value="2"/>
</dbReference>
<evidence type="ECO:0000256" key="1">
    <source>
        <dbReference type="ARBA" id="ARBA00004651"/>
    </source>
</evidence>
<protein>
    <recommendedName>
        <fullName evidence="7">EamA domain-containing protein</fullName>
    </recommendedName>
</protein>
<feature type="transmembrane region" description="Helical" evidence="6">
    <location>
        <begin position="247"/>
        <end position="267"/>
    </location>
</feature>
<feature type="transmembrane region" description="Helical" evidence="6">
    <location>
        <begin position="273"/>
        <end position="292"/>
    </location>
</feature>
<comment type="caution">
    <text evidence="8">The sequence shown here is derived from an EMBL/GenBank/DDBJ whole genome shotgun (WGS) entry which is preliminary data.</text>
</comment>
<dbReference type="SUPFAM" id="SSF103481">
    <property type="entry name" value="Multidrug resistance efflux transporter EmrE"/>
    <property type="match status" value="2"/>
</dbReference>
<feature type="transmembrane region" description="Helical" evidence="6">
    <location>
        <begin position="182"/>
        <end position="204"/>
    </location>
</feature>
<name>A0A1F5ZQH9_9BACT</name>
<sequence>MFRKPHNKAILALITANLIWGAASPIFKLSLENISPFLLAFIRFLGAALILLPFAFSKLNINKRDIPKLVLLSLFGITLNISFFFLGLKLSPSINAPIIASSGPVLLYIFSIFILKEKTHPKVLVGLLVSLLGVLIIVGQPIIENGFNVAIIGNLFFLLATVGTVGHAIVSKSILDRYEAVTITFWSFIIGSITFLPFAFIEIVNYNPLPALDYRGILGIIFGIFLSSALAYLLYEWGIKKIEAQEVGIFTYIDPVIAIMIAVPLLGEVVTTIFLLGSILIFLGIAIAEGRLHYHPIHKLRS</sequence>
<gene>
    <name evidence="8" type="ORF">A2773_02550</name>
</gene>